<dbReference type="EMBL" id="CAUYUJ010021485">
    <property type="protein sequence ID" value="CAK0904899.1"/>
    <property type="molecule type" value="Genomic_DNA"/>
</dbReference>
<evidence type="ECO:0000256" key="1">
    <source>
        <dbReference type="ARBA" id="ARBA00004141"/>
    </source>
</evidence>
<keyword evidence="3 11" id="KW-0812">Transmembrane</keyword>
<keyword evidence="4 11" id="KW-1133">Transmembrane helix</keyword>
<keyword evidence="8" id="KW-0325">Glycoprotein</keyword>
<feature type="transmembrane region" description="Helical" evidence="11">
    <location>
        <begin position="187"/>
        <end position="208"/>
    </location>
</feature>
<comment type="caution">
    <text evidence="13">The sequence shown here is derived from an EMBL/GenBank/DDBJ whole genome shotgun (WGS) entry which is preliminary data.</text>
</comment>
<keyword evidence="5" id="KW-0406">Ion transport</keyword>
<dbReference type="Gene3D" id="3.40.190.10">
    <property type="entry name" value="Periplasmic binding protein-like II"/>
    <property type="match status" value="1"/>
</dbReference>
<keyword evidence="10" id="KW-0407">Ion channel</keyword>
<evidence type="ECO:0000256" key="8">
    <source>
        <dbReference type="ARBA" id="ARBA00023180"/>
    </source>
</evidence>
<keyword evidence="7" id="KW-0675">Receptor</keyword>
<reference evidence="13" key="1">
    <citation type="submission" date="2023-10" db="EMBL/GenBank/DDBJ databases">
        <authorList>
            <person name="Chen Y."/>
            <person name="Shah S."/>
            <person name="Dougan E. K."/>
            <person name="Thang M."/>
            <person name="Chan C."/>
        </authorList>
    </citation>
    <scope>NUCLEOTIDE SEQUENCE [LARGE SCALE GENOMIC DNA]</scope>
</reference>
<dbReference type="SUPFAM" id="SSF53850">
    <property type="entry name" value="Periplasmic binding protein-like II"/>
    <property type="match status" value="1"/>
</dbReference>
<dbReference type="Gene3D" id="1.10.287.70">
    <property type="match status" value="1"/>
</dbReference>
<gene>
    <name evidence="13" type="ORF">PCOR1329_LOCUS80803</name>
</gene>
<dbReference type="InterPro" id="IPR015683">
    <property type="entry name" value="Ionotropic_Glu_rcpt"/>
</dbReference>
<proteinExistence type="predicted"/>
<evidence type="ECO:0000256" key="6">
    <source>
        <dbReference type="ARBA" id="ARBA00023136"/>
    </source>
</evidence>
<evidence type="ECO:0000256" key="9">
    <source>
        <dbReference type="ARBA" id="ARBA00023286"/>
    </source>
</evidence>
<comment type="subcellular location">
    <subcellularLocation>
        <location evidence="1">Membrane</location>
        <topology evidence="1">Multi-pass membrane protein</topology>
    </subcellularLocation>
</comment>
<evidence type="ECO:0000313" key="14">
    <source>
        <dbReference type="Proteomes" id="UP001189429"/>
    </source>
</evidence>
<evidence type="ECO:0000256" key="7">
    <source>
        <dbReference type="ARBA" id="ARBA00023170"/>
    </source>
</evidence>
<dbReference type="Pfam" id="PF00060">
    <property type="entry name" value="Lig_chan"/>
    <property type="match status" value="1"/>
</dbReference>
<sequence length="470" mass="51422">MMPESIDPYFSYEAVYSADGNYSHEWDGYLPSVVDMLSQEMGFSYEFVSDWYDPIASFWTPLVSGAADVVMVALSERIAHLSIVGDSVAISQPFFSSDNTALVLKTKKDMGLWRLFEPFTPSLWIAVACNVFLVGMTINLLEGLSSGRLKGAITPDAVAQSHYHAWIALLGGEDYEWVSWPGRCLRLGLLFLVLIVISTYTANLAAFFTTPVYDVHGPTDLESLKSAVACTIWPNDYHAFKDFASDVIYPDYNLPNNEKKQWCHDALKDGRAQVWFDDNAAQNAYLLKHCSDLSLVPAISLKPMNVGFAMNVTSRALVSKMSAALVHLEQQPPIKNLQQDLFGWGRVCPTAVETDTSTVPVSFESLGGAFLISGSLGLLAILVSLASCARKTYTGEKVQENRTATEGEMLRSLLRKVGDLERSRGRPSWAEDGVGVDLLRETADLDRGHGGKEGAAKGISVVGVMADSGD</sequence>
<feature type="transmembrane region" description="Helical" evidence="11">
    <location>
        <begin position="122"/>
        <end position="141"/>
    </location>
</feature>
<keyword evidence="14" id="KW-1185">Reference proteome</keyword>
<name>A0ABN9XXR6_9DINO</name>
<protein>
    <recommendedName>
        <fullName evidence="12">Ionotropic glutamate receptor C-terminal domain-containing protein</fullName>
    </recommendedName>
</protein>
<feature type="transmembrane region" description="Helical" evidence="11">
    <location>
        <begin position="366"/>
        <end position="389"/>
    </location>
</feature>
<keyword evidence="9" id="KW-1071">Ligand-gated ion channel</keyword>
<dbReference type="Proteomes" id="UP001189429">
    <property type="component" value="Unassembled WGS sequence"/>
</dbReference>
<keyword evidence="2" id="KW-0813">Transport</keyword>
<evidence type="ECO:0000256" key="3">
    <source>
        <dbReference type="ARBA" id="ARBA00022692"/>
    </source>
</evidence>
<evidence type="ECO:0000256" key="10">
    <source>
        <dbReference type="ARBA" id="ARBA00023303"/>
    </source>
</evidence>
<accession>A0ABN9XXR6</accession>
<evidence type="ECO:0000256" key="2">
    <source>
        <dbReference type="ARBA" id="ARBA00022448"/>
    </source>
</evidence>
<evidence type="ECO:0000256" key="4">
    <source>
        <dbReference type="ARBA" id="ARBA00022989"/>
    </source>
</evidence>
<keyword evidence="6 11" id="KW-0472">Membrane</keyword>
<feature type="domain" description="Ionotropic glutamate receptor C-terminal" evidence="12">
    <location>
        <begin position="122"/>
        <end position="373"/>
    </location>
</feature>
<dbReference type="InterPro" id="IPR001320">
    <property type="entry name" value="Iontro_rcpt_C"/>
</dbReference>
<organism evidence="13 14">
    <name type="scientific">Prorocentrum cordatum</name>
    <dbReference type="NCBI Taxonomy" id="2364126"/>
    <lineage>
        <taxon>Eukaryota</taxon>
        <taxon>Sar</taxon>
        <taxon>Alveolata</taxon>
        <taxon>Dinophyceae</taxon>
        <taxon>Prorocentrales</taxon>
        <taxon>Prorocentraceae</taxon>
        <taxon>Prorocentrum</taxon>
    </lineage>
</organism>
<evidence type="ECO:0000313" key="13">
    <source>
        <dbReference type="EMBL" id="CAK0904899.1"/>
    </source>
</evidence>
<evidence type="ECO:0000256" key="5">
    <source>
        <dbReference type="ARBA" id="ARBA00023065"/>
    </source>
</evidence>
<evidence type="ECO:0000259" key="12">
    <source>
        <dbReference type="Pfam" id="PF00060"/>
    </source>
</evidence>
<dbReference type="PANTHER" id="PTHR18966">
    <property type="entry name" value="IONOTROPIC GLUTAMATE RECEPTOR"/>
    <property type="match status" value="1"/>
</dbReference>
<evidence type="ECO:0000256" key="11">
    <source>
        <dbReference type="SAM" id="Phobius"/>
    </source>
</evidence>